<reference evidence="12" key="2">
    <citation type="submission" date="2020-09" db="EMBL/GenBank/DDBJ databases">
        <authorList>
            <person name="Sun Q."/>
            <person name="Kim S."/>
        </authorList>
    </citation>
    <scope>NUCLEOTIDE SEQUENCE</scope>
    <source>
        <strain evidence="12">KCTC 32020</strain>
    </source>
</reference>
<dbReference type="PRINTS" id="PR00344">
    <property type="entry name" value="BCTRLSENSOR"/>
</dbReference>
<dbReference type="RefSeq" id="WP_229814879.1">
    <property type="nucleotide sequence ID" value="NZ_BNCF01000004.1"/>
</dbReference>
<feature type="transmembrane region" description="Helical" evidence="8">
    <location>
        <begin position="757"/>
        <end position="777"/>
    </location>
</feature>
<keyword evidence="8" id="KW-1133">Transmembrane helix</keyword>
<evidence type="ECO:0000256" key="6">
    <source>
        <dbReference type="ARBA" id="ARBA00023012"/>
    </source>
</evidence>
<evidence type="ECO:0000256" key="7">
    <source>
        <dbReference type="PROSITE-ProRule" id="PRU00169"/>
    </source>
</evidence>
<dbReference type="Pfam" id="PF00512">
    <property type="entry name" value="HisKA"/>
    <property type="match status" value="1"/>
</dbReference>
<dbReference type="InterPro" id="IPR011123">
    <property type="entry name" value="Y_Y_Y"/>
</dbReference>
<dbReference type="GO" id="GO:0000155">
    <property type="term" value="F:phosphorelay sensor kinase activity"/>
    <property type="evidence" value="ECO:0007669"/>
    <property type="project" value="InterPro"/>
</dbReference>
<dbReference type="PROSITE" id="PS50110">
    <property type="entry name" value="RESPONSE_REGULATORY"/>
    <property type="match status" value="1"/>
</dbReference>
<dbReference type="PROSITE" id="PS50109">
    <property type="entry name" value="HIS_KIN"/>
    <property type="match status" value="1"/>
</dbReference>
<dbReference type="InterPro" id="IPR004358">
    <property type="entry name" value="Sig_transdc_His_kin-like_C"/>
</dbReference>
<dbReference type="InterPro" id="IPR011110">
    <property type="entry name" value="Reg_prop"/>
</dbReference>
<dbReference type="InterPro" id="IPR036890">
    <property type="entry name" value="HATPase_C_sf"/>
</dbReference>
<organism evidence="12 13">
    <name type="scientific">Vulcaniibacterium thermophilum</name>
    <dbReference type="NCBI Taxonomy" id="1169913"/>
    <lineage>
        <taxon>Bacteria</taxon>
        <taxon>Pseudomonadati</taxon>
        <taxon>Pseudomonadota</taxon>
        <taxon>Gammaproteobacteria</taxon>
        <taxon>Lysobacterales</taxon>
        <taxon>Lysobacteraceae</taxon>
        <taxon>Vulcaniibacterium</taxon>
    </lineage>
</organism>
<dbReference type="Pfam" id="PF07495">
    <property type="entry name" value="Y_Y_Y"/>
    <property type="match status" value="1"/>
</dbReference>
<name>A0A919DB35_9GAMM</name>
<dbReference type="Gene3D" id="3.40.50.2300">
    <property type="match status" value="1"/>
</dbReference>
<dbReference type="GO" id="GO:0005886">
    <property type="term" value="C:plasma membrane"/>
    <property type="evidence" value="ECO:0007669"/>
    <property type="project" value="TreeGrafter"/>
</dbReference>
<dbReference type="Gene3D" id="2.60.40.10">
    <property type="entry name" value="Immunoglobulins"/>
    <property type="match status" value="1"/>
</dbReference>
<dbReference type="PANTHER" id="PTHR43047:SF72">
    <property type="entry name" value="OSMOSENSING HISTIDINE PROTEIN KINASE SLN1"/>
    <property type="match status" value="1"/>
</dbReference>
<dbReference type="InterPro" id="IPR003594">
    <property type="entry name" value="HATPase_dom"/>
</dbReference>
<dbReference type="FunFam" id="1.10.287.130:FF:000028">
    <property type="entry name" value="Hybrid signal transduction histidine kinase"/>
    <property type="match status" value="1"/>
</dbReference>
<dbReference type="SMART" id="SM00388">
    <property type="entry name" value="HisKA"/>
    <property type="match status" value="1"/>
</dbReference>
<dbReference type="InterPro" id="IPR003661">
    <property type="entry name" value="HisK_dim/P_dom"/>
</dbReference>
<dbReference type="CDD" id="cd17546">
    <property type="entry name" value="REC_hyHK_CKI1_RcsC-like"/>
    <property type="match status" value="1"/>
</dbReference>
<keyword evidence="9" id="KW-0732">Signal</keyword>
<dbReference type="SUPFAM" id="SSF52172">
    <property type="entry name" value="CheY-like"/>
    <property type="match status" value="1"/>
</dbReference>
<dbReference type="InterPro" id="IPR015943">
    <property type="entry name" value="WD40/YVTN_repeat-like_dom_sf"/>
</dbReference>
<dbReference type="InterPro" id="IPR011006">
    <property type="entry name" value="CheY-like_superfamily"/>
</dbReference>
<evidence type="ECO:0000256" key="9">
    <source>
        <dbReference type="SAM" id="SignalP"/>
    </source>
</evidence>
<keyword evidence="8" id="KW-0472">Membrane</keyword>
<evidence type="ECO:0000256" key="5">
    <source>
        <dbReference type="ARBA" id="ARBA00022777"/>
    </source>
</evidence>
<keyword evidence="5 12" id="KW-0418">Kinase</keyword>
<dbReference type="SUPFAM" id="SSF55874">
    <property type="entry name" value="ATPase domain of HSP90 chaperone/DNA topoisomerase II/histidine kinase"/>
    <property type="match status" value="1"/>
</dbReference>
<dbReference type="SMART" id="SM00387">
    <property type="entry name" value="HATPase_c"/>
    <property type="match status" value="1"/>
</dbReference>
<dbReference type="InterPro" id="IPR036097">
    <property type="entry name" value="HisK_dim/P_sf"/>
</dbReference>
<dbReference type="InterPro" id="IPR013783">
    <property type="entry name" value="Ig-like_fold"/>
</dbReference>
<dbReference type="Gene3D" id="1.10.287.130">
    <property type="match status" value="1"/>
</dbReference>
<accession>A0A919DB35</accession>
<keyword evidence="13" id="KW-1185">Reference proteome</keyword>
<dbReference type="CDD" id="cd00082">
    <property type="entry name" value="HisKA"/>
    <property type="match status" value="1"/>
</dbReference>
<sequence>MEIRRIVAMAALAAWMALAAAHGAVPERPRPRHIGVNEGLPSSTVNGIAEDRQGYLWFATTDGLARYDGVGMRVWRHDPDDPASLPGNSHTTAVHVDAHDRLWVAVEGRGLAMLDPARRRFTHFQRGTHPAMGSDDVFAIASRGGEVWFGTYGGGVHRIDARGRIARFGAAQGLPDDTVISLAFDARGRLWVATPGGLARWSGRGFEAVPLPGPQPRPMVLSVSPVGGSLWVGTDIGVFERLADGRWRQPAWSPMFERPNAVVSLVADGAGGLWIGSQREVWRVPPGGTPVPVGGGVPRAVLQLVRQANGAMWFPVSGAGVGYLRPDWKRLAAFPPGFGEAERTRYPALAPARAGGVWLAGLRGDVFRLAPDGGLHRIAADAQEALEGTRPIALLEDGDGRLWLGMNSGLVRIDTDGRVRRWGPEGDDAALPGPTIAVLGAADGTVWTVVNDAGLQQREAATGRVLRTLEPGVASGLPGADFEQARVGPDGMPWLATGAGLLRWDARAGRFRAPAGLPAGRVFAFAFDGPDRLWLHRFAGLARFVRDGDRWRQDAQVGLAQGLPALEGGALAVDPRGRVWLGSQRGLYRWDPVRAQVRRFGLQDGLSSQEVIDRALVLGEDGVLTASLEDGGLVRIDTGFAEPRAVPPRLVWDAIEVRRGGRWLPLPRGAALAPEDRELRVRLRLLAFEDPTQNRYATWLVGDDGGWTPTPNGERVFAGLPPGEYVLRARATDATGTPAREQVLRFRVLPPWWRTGWALGAFALLAVAALVGAALAYRRRVQRRAAWLQSQRERELAHRASLAKTRFLATLGHEVRTPMTGVLGMSELLLGTPLDPQQRRYAESIRRAGEHLLRLVNDALDLARIESGKLELADAPFELRPLVEEVAALMAPLAERKGLAFRSEIAAGAPAALRGDRSRVCQILLNLLNNAVKFTERGEVTLRVEALAAGVRVHVCDTGPGLNEEQKARLFRRFEQAEGARTAARYGGSGLGLAICQELAGAMGGRIEVDSTPGVGTCFRVDLPLPAVEAGSLPAAAGPEPGAGRYAVLLVEDDPTVAEVIAGLLRAQGHAIAHAPHGLAALAEIGVRRFDAALVDLDLPGIDGFELAAQLRAQGFDAPLIAITARADGEVEAQVRAAAFDGFLRKPMTRAMLEAALDAAVRHTAPAPQPA</sequence>
<dbReference type="EMBL" id="BNCF01000004">
    <property type="protein sequence ID" value="GHE30669.1"/>
    <property type="molecule type" value="Genomic_DNA"/>
</dbReference>
<evidence type="ECO:0000313" key="12">
    <source>
        <dbReference type="EMBL" id="GHE30669.1"/>
    </source>
</evidence>
<dbReference type="Pfam" id="PF07494">
    <property type="entry name" value="Reg_prop"/>
    <property type="match status" value="2"/>
</dbReference>
<feature type="signal peptide" evidence="9">
    <location>
        <begin position="1"/>
        <end position="19"/>
    </location>
</feature>
<dbReference type="InterPro" id="IPR005467">
    <property type="entry name" value="His_kinase_dom"/>
</dbReference>
<evidence type="ECO:0000256" key="2">
    <source>
        <dbReference type="ARBA" id="ARBA00012438"/>
    </source>
</evidence>
<dbReference type="Gene3D" id="3.30.565.10">
    <property type="entry name" value="Histidine kinase-like ATPase, C-terminal domain"/>
    <property type="match status" value="1"/>
</dbReference>
<feature type="modified residue" description="4-aspartylphosphate" evidence="7">
    <location>
        <position position="1096"/>
    </location>
</feature>
<comment type="caution">
    <text evidence="12">The sequence shown here is derived from an EMBL/GenBank/DDBJ whole genome shotgun (WGS) entry which is preliminary data.</text>
</comment>
<dbReference type="SUPFAM" id="SSF47384">
    <property type="entry name" value="Homodimeric domain of signal transducing histidine kinase"/>
    <property type="match status" value="1"/>
</dbReference>
<keyword evidence="6" id="KW-0902">Two-component regulatory system</keyword>
<feature type="chain" id="PRO_5037402814" description="histidine kinase" evidence="9">
    <location>
        <begin position="20"/>
        <end position="1171"/>
    </location>
</feature>
<evidence type="ECO:0000259" key="10">
    <source>
        <dbReference type="PROSITE" id="PS50109"/>
    </source>
</evidence>
<gene>
    <name evidence="12" type="ORF">GCM10007167_10850</name>
</gene>
<evidence type="ECO:0000313" key="13">
    <source>
        <dbReference type="Proteomes" id="UP000636453"/>
    </source>
</evidence>
<dbReference type="Pfam" id="PF00072">
    <property type="entry name" value="Response_reg"/>
    <property type="match status" value="1"/>
</dbReference>
<evidence type="ECO:0000256" key="3">
    <source>
        <dbReference type="ARBA" id="ARBA00022553"/>
    </source>
</evidence>
<feature type="domain" description="Histidine kinase" evidence="10">
    <location>
        <begin position="810"/>
        <end position="1027"/>
    </location>
</feature>
<keyword evidence="4" id="KW-0808">Transferase</keyword>
<dbReference type="EC" id="2.7.13.3" evidence="2"/>
<dbReference type="SUPFAM" id="SSF63829">
    <property type="entry name" value="Calcium-dependent phosphotriesterase"/>
    <property type="match status" value="3"/>
</dbReference>
<evidence type="ECO:0000256" key="1">
    <source>
        <dbReference type="ARBA" id="ARBA00000085"/>
    </source>
</evidence>
<dbReference type="SMART" id="SM00448">
    <property type="entry name" value="REC"/>
    <property type="match status" value="1"/>
</dbReference>
<evidence type="ECO:0000256" key="4">
    <source>
        <dbReference type="ARBA" id="ARBA00022679"/>
    </source>
</evidence>
<protein>
    <recommendedName>
        <fullName evidence="2">histidine kinase</fullName>
        <ecNumber evidence="2">2.7.13.3</ecNumber>
    </recommendedName>
</protein>
<evidence type="ECO:0000259" key="11">
    <source>
        <dbReference type="PROSITE" id="PS50110"/>
    </source>
</evidence>
<reference evidence="12" key="1">
    <citation type="journal article" date="2014" name="Int. J. Syst. Evol. Microbiol.">
        <title>Complete genome sequence of Corynebacterium casei LMG S-19264T (=DSM 44701T), isolated from a smear-ripened cheese.</title>
        <authorList>
            <consortium name="US DOE Joint Genome Institute (JGI-PGF)"/>
            <person name="Walter F."/>
            <person name="Albersmeier A."/>
            <person name="Kalinowski J."/>
            <person name="Ruckert C."/>
        </authorList>
    </citation>
    <scope>NUCLEOTIDE SEQUENCE</scope>
    <source>
        <strain evidence="12">KCTC 32020</strain>
    </source>
</reference>
<proteinExistence type="predicted"/>
<dbReference type="CDD" id="cd16922">
    <property type="entry name" value="HATPase_EvgS-ArcB-TorS-like"/>
    <property type="match status" value="1"/>
</dbReference>
<dbReference type="Proteomes" id="UP000636453">
    <property type="component" value="Unassembled WGS sequence"/>
</dbReference>
<keyword evidence="3 7" id="KW-0597">Phosphoprotein</keyword>
<dbReference type="PANTHER" id="PTHR43047">
    <property type="entry name" value="TWO-COMPONENT HISTIDINE PROTEIN KINASE"/>
    <property type="match status" value="1"/>
</dbReference>
<dbReference type="AlphaFoldDB" id="A0A919DB35"/>
<dbReference type="GO" id="GO:0009927">
    <property type="term" value="F:histidine phosphotransfer kinase activity"/>
    <property type="evidence" value="ECO:0007669"/>
    <property type="project" value="TreeGrafter"/>
</dbReference>
<keyword evidence="8" id="KW-0812">Transmembrane</keyword>
<dbReference type="InterPro" id="IPR001789">
    <property type="entry name" value="Sig_transdc_resp-reg_receiver"/>
</dbReference>
<dbReference type="FunFam" id="3.30.565.10:FF:000010">
    <property type="entry name" value="Sensor histidine kinase RcsC"/>
    <property type="match status" value="1"/>
</dbReference>
<comment type="catalytic activity">
    <reaction evidence="1">
        <text>ATP + protein L-histidine = ADP + protein N-phospho-L-histidine.</text>
        <dbReference type="EC" id="2.7.13.3"/>
    </reaction>
</comment>
<feature type="domain" description="Response regulatory" evidence="11">
    <location>
        <begin position="1047"/>
        <end position="1161"/>
    </location>
</feature>
<evidence type="ECO:0000256" key="8">
    <source>
        <dbReference type="SAM" id="Phobius"/>
    </source>
</evidence>
<dbReference type="Pfam" id="PF02518">
    <property type="entry name" value="HATPase_c"/>
    <property type="match status" value="1"/>
</dbReference>
<dbReference type="Gene3D" id="2.130.10.10">
    <property type="entry name" value="YVTN repeat-like/Quinoprotein amine dehydrogenase"/>
    <property type="match status" value="3"/>
</dbReference>